<organism evidence="1 2">
    <name type="scientific">Hermanssonia centrifuga</name>
    <dbReference type="NCBI Taxonomy" id="98765"/>
    <lineage>
        <taxon>Eukaryota</taxon>
        <taxon>Fungi</taxon>
        <taxon>Dikarya</taxon>
        <taxon>Basidiomycota</taxon>
        <taxon>Agaricomycotina</taxon>
        <taxon>Agaricomycetes</taxon>
        <taxon>Polyporales</taxon>
        <taxon>Meruliaceae</taxon>
        <taxon>Hermanssonia</taxon>
    </lineage>
</organism>
<evidence type="ECO:0000313" key="1">
    <source>
        <dbReference type="EMBL" id="THG93448.1"/>
    </source>
</evidence>
<dbReference type="EMBL" id="SGPJ01000660">
    <property type="protein sequence ID" value="THG93448.1"/>
    <property type="molecule type" value="Genomic_DNA"/>
</dbReference>
<comment type="caution">
    <text evidence="1">The sequence shown here is derived from an EMBL/GenBank/DDBJ whole genome shotgun (WGS) entry which is preliminary data.</text>
</comment>
<sequence>MADAASAIIGIVAFGLHAAHKVYEVIDSIKDAPADVLALKHDAKEIGSLLLQLQQSRILDSAVIPPSGDMTILKKRFEGAMDEVALFVDRVAEERRDGEIRVKKLQWFLKGGRCEKLGGSLASLKTSIIAIIAASTSHINHRRQSVDAVQALVIRLVEAQEESSSTIIDAFKRDHESWVAQQVAELASLRETVEERKAILACNQDRMYCMISSISSSNVD</sequence>
<dbReference type="Proteomes" id="UP000309038">
    <property type="component" value="Unassembled WGS sequence"/>
</dbReference>
<evidence type="ECO:0008006" key="3">
    <source>
        <dbReference type="Google" id="ProtNLM"/>
    </source>
</evidence>
<gene>
    <name evidence="1" type="ORF">EW026_g7791</name>
</gene>
<proteinExistence type="predicted"/>
<accession>A0A4S4K6L7</accession>
<name>A0A4S4K6L7_9APHY</name>
<reference evidence="1 2" key="1">
    <citation type="submission" date="2019-02" db="EMBL/GenBank/DDBJ databases">
        <title>Genome sequencing of the rare red list fungi Phlebia centrifuga.</title>
        <authorList>
            <person name="Buettner E."/>
            <person name="Kellner H."/>
        </authorList>
    </citation>
    <scope>NUCLEOTIDE SEQUENCE [LARGE SCALE GENOMIC DNA]</scope>
    <source>
        <strain evidence="1 2">DSM 108282</strain>
    </source>
</reference>
<protein>
    <recommendedName>
        <fullName evidence="3">Fungal N-terminal domain-containing protein</fullName>
    </recommendedName>
</protein>
<evidence type="ECO:0000313" key="2">
    <source>
        <dbReference type="Proteomes" id="UP000309038"/>
    </source>
</evidence>
<keyword evidence="2" id="KW-1185">Reference proteome</keyword>
<dbReference type="AlphaFoldDB" id="A0A4S4K6L7"/>